<evidence type="ECO:0000256" key="5">
    <source>
        <dbReference type="ARBA" id="ARBA00023288"/>
    </source>
</evidence>
<name>M2PA34_9FIRM</name>
<dbReference type="Gene3D" id="3.40.190.10">
    <property type="entry name" value="Periplasmic binding protein-like II"/>
    <property type="match status" value="2"/>
</dbReference>
<keyword evidence="9" id="KW-1185">Reference proteome</keyword>
<dbReference type="eggNOG" id="COG1464">
    <property type="taxonomic scope" value="Bacteria"/>
</dbReference>
<gene>
    <name evidence="8" type="ORF">HMPREF9943_00490</name>
</gene>
<protein>
    <recommendedName>
        <fullName evidence="6">Lipoprotein</fullName>
    </recommendedName>
</protein>
<reference evidence="8 9" key="1">
    <citation type="submission" date="2013-02" db="EMBL/GenBank/DDBJ databases">
        <title>The Genome Sequence of Lactobacillus catenaformis F0143.</title>
        <authorList>
            <consortium name="The Broad Institute Genome Sequencing Platform"/>
            <person name="Earl A."/>
            <person name="Ward D."/>
            <person name="Feldgarden M."/>
            <person name="Gevers D."/>
            <person name="Izard J."/>
            <person name="Blanton J.M."/>
            <person name="Mathney J."/>
            <person name="Dewhirst F.E."/>
            <person name="Young S.K."/>
            <person name="Zeng Q."/>
            <person name="Gargeya S."/>
            <person name="Fitzgerald M."/>
            <person name="Haas B."/>
            <person name="Abouelleil A."/>
            <person name="Alvarado L."/>
            <person name="Arachchi H.M."/>
            <person name="Berlin A."/>
            <person name="Chapman S.B."/>
            <person name="Gearin G."/>
            <person name="Goldberg J."/>
            <person name="Griggs A."/>
            <person name="Gujja S."/>
            <person name="Hansen M."/>
            <person name="Heiman D."/>
            <person name="Howarth C."/>
            <person name="Larimer J."/>
            <person name="Lui A."/>
            <person name="MacDonald P.J.P."/>
            <person name="McCowen C."/>
            <person name="Montmayeur A."/>
            <person name="Murphy C."/>
            <person name="Neiman D."/>
            <person name="Pearson M."/>
            <person name="Priest M."/>
            <person name="Roberts A."/>
            <person name="Saif S."/>
            <person name="Shea T."/>
            <person name="Sisk P."/>
            <person name="Stolte C."/>
            <person name="Sykes S."/>
            <person name="Wortman J."/>
            <person name="Nusbaum C."/>
            <person name="Birren B."/>
        </authorList>
    </citation>
    <scope>NUCLEOTIDE SEQUENCE [LARGE SCALE GENOMIC DNA]</scope>
    <source>
        <strain evidence="8 9">OT 569</strain>
    </source>
</reference>
<organism evidence="8 9">
    <name type="scientific">Eggerthia catenaformis OT 569 = DSM 20559</name>
    <dbReference type="NCBI Taxonomy" id="999415"/>
    <lineage>
        <taxon>Bacteria</taxon>
        <taxon>Bacillati</taxon>
        <taxon>Bacillota</taxon>
        <taxon>Erysipelotrichia</taxon>
        <taxon>Erysipelotrichales</taxon>
        <taxon>Coprobacillaceae</taxon>
        <taxon>Eggerthia</taxon>
    </lineage>
</organism>
<keyword evidence="3" id="KW-0472">Membrane</keyword>
<dbReference type="EMBL" id="AGEJ01000009">
    <property type="protein sequence ID" value="EMD17232.1"/>
    <property type="molecule type" value="Genomic_DNA"/>
</dbReference>
<sequence length="271" mass="29698">MKTIKLLNVLTTGVLALSLVGCGNSSSDKVIKVAASPTPHAEILKVAGEQLKKDGYTLEVKEFTDYVLPDKTVDEGEQDANYFQHLPYLESFNKENGTNLVSVAKIHYEPFGIYAGKKKSLKDIKKGDVIAIPNDTTNEARALLLLAENGLIELKDNTNIKSTIKDITKNPYGIDFKELEAAQISKITGEVAFVVLNGNYALTAGYNVKKDALAYEKSTSTASKTYANIVAVKKGNENKDKIKALVKALKSDKVKKYIEDNYKGAVLPYQE</sequence>
<dbReference type="SUPFAM" id="SSF53850">
    <property type="entry name" value="Periplasmic binding protein-like II"/>
    <property type="match status" value="1"/>
</dbReference>
<dbReference type="PANTHER" id="PTHR30429:SF0">
    <property type="entry name" value="METHIONINE-BINDING LIPOPROTEIN METQ"/>
    <property type="match status" value="1"/>
</dbReference>
<dbReference type="Pfam" id="PF03180">
    <property type="entry name" value="Lipoprotein_9"/>
    <property type="match status" value="1"/>
</dbReference>
<dbReference type="CDD" id="cd13597">
    <property type="entry name" value="PBP2_lipoprotein_Tp32"/>
    <property type="match status" value="1"/>
</dbReference>
<evidence type="ECO:0000256" key="4">
    <source>
        <dbReference type="ARBA" id="ARBA00023139"/>
    </source>
</evidence>
<evidence type="ECO:0000256" key="7">
    <source>
        <dbReference type="PIRSR" id="PIRSR002854-1"/>
    </source>
</evidence>
<dbReference type="PROSITE" id="PS51257">
    <property type="entry name" value="PROKAR_LIPOPROTEIN"/>
    <property type="match status" value="1"/>
</dbReference>
<dbReference type="Proteomes" id="UP000011758">
    <property type="component" value="Unassembled WGS sequence"/>
</dbReference>
<dbReference type="PANTHER" id="PTHR30429">
    <property type="entry name" value="D-METHIONINE-BINDING LIPOPROTEIN METQ"/>
    <property type="match status" value="1"/>
</dbReference>
<dbReference type="PIRSF" id="PIRSF002854">
    <property type="entry name" value="MetQ"/>
    <property type="match status" value="1"/>
</dbReference>
<evidence type="ECO:0000256" key="6">
    <source>
        <dbReference type="PIRNR" id="PIRNR002854"/>
    </source>
</evidence>
<keyword evidence="5 6" id="KW-0449">Lipoprotein</keyword>
<dbReference type="AlphaFoldDB" id="M2PA34"/>
<comment type="subcellular location">
    <subcellularLocation>
        <location evidence="1">Membrane</location>
        <topology evidence="1">Lipid-anchor</topology>
    </subcellularLocation>
</comment>
<accession>M2PA34</accession>
<evidence type="ECO:0000313" key="9">
    <source>
        <dbReference type="Proteomes" id="UP000011758"/>
    </source>
</evidence>
<evidence type="ECO:0000313" key="8">
    <source>
        <dbReference type="EMBL" id="EMD17232.1"/>
    </source>
</evidence>
<dbReference type="BioCyc" id="ECAT999415-HMP:GTTI-507-MONOMER"/>
<comment type="caution">
    <text evidence="8">The sequence shown here is derived from an EMBL/GenBank/DDBJ whole genome shotgun (WGS) entry which is preliminary data.</text>
</comment>
<dbReference type="OrthoDB" id="9812878at2"/>
<dbReference type="PATRIC" id="fig|999415.3.peg.489"/>
<proteinExistence type="inferred from homology"/>
<keyword evidence="2" id="KW-0732">Signal</keyword>
<evidence type="ECO:0000256" key="1">
    <source>
        <dbReference type="ARBA" id="ARBA00004635"/>
    </source>
</evidence>
<keyword evidence="4" id="KW-0564">Palmitate</keyword>
<evidence type="ECO:0000256" key="3">
    <source>
        <dbReference type="ARBA" id="ARBA00023136"/>
    </source>
</evidence>
<feature type="lipid moiety-binding region" description="S-diacylglycerol cysteine" evidence="7">
    <location>
        <position position="22"/>
    </location>
</feature>
<dbReference type="RefSeq" id="WP_004801691.1">
    <property type="nucleotide sequence ID" value="NZ_KB446647.1"/>
</dbReference>
<comment type="similarity">
    <text evidence="6">Belongs to the nlpA lipoprotein family.</text>
</comment>
<dbReference type="STRING" id="999415.HMPREF9943_00490"/>
<evidence type="ECO:0000256" key="2">
    <source>
        <dbReference type="ARBA" id="ARBA00022729"/>
    </source>
</evidence>
<dbReference type="GO" id="GO:0016020">
    <property type="term" value="C:membrane"/>
    <property type="evidence" value="ECO:0007669"/>
    <property type="project" value="UniProtKB-SubCell"/>
</dbReference>
<dbReference type="InterPro" id="IPR004872">
    <property type="entry name" value="Lipoprotein_NlpA"/>
</dbReference>